<name>A0A1C6K618_9FIRM</name>
<protein>
    <recommendedName>
        <fullName evidence="2">ATPase</fullName>
    </recommendedName>
</protein>
<sequence>MNIDEILDLLDDALEDAWTLPLSGGRRVVDIEKIRELTDDIRLNLPTEIRQAKAIVSDRADIVATAKKEAAAIIKRAEDKARSIVAQDDLVKAAQKKAGEILSQAQMQAREMKQASTEFADNVMKSTEQFLIAQMDEVKSARARLHGREVKKR</sequence>
<dbReference type="AlphaFoldDB" id="A0A1C6K618"/>
<reference evidence="1" key="1">
    <citation type="submission" date="2015-09" db="EMBL/GenBank/DDBJ databases">
        <authorList>
            <consortium name="Pathogen Informatics"/>
        </authorList>
    </citation>
    <scope>NUCLEOTIDE SEQUENCE</scope>
    <source>
        <strain evidence="1">2789STDY5834896</strain>
    </source>
</reference>
<accession>A0A1C6K618</accession>
<dbReference type="EMBL" id="FMHG01000003">
    <property type="protein sequence ID" value="SCJ89708.1"/>
    <property type="molecule type" value="Genomic_DNA"/>
</dbReference>
<evidence type="ECO:0000313" key="1">
    <source>
        <dbReference type="EMBL" id="SCJ89708.1"/>
    </source>
</evidence>
<proteinExistence type="predicted"/>
<gene>
    <name evidence="1" type="ORF">SAMEA3545359_02666</name>
</gene>
<organism evidence="1">
    <name type="scientific">uncultured Anaerotruncus sp</name>
    <dbReference type="NCBI Taxonomy" id="905011"/>
    <lineage>
        <taxon>Bacteria</taxon>
        <taxon>Bacillati</taxon>
        <taxon>Bacillota</taxon>
        <taxon>Clostridia</taxon>
        <taxon>Eubacteriales</taxon>
        <taxon>Oscillospiraceae</taxon>
        <taxon>Anaerotruncus</taxon>
        <taxon>environmental samples</taxon>
    </lineage>
</organism>
<evidence type="ECO:0008006" key="2">
    <source>
        <dbReference type="Google" id="ProtNLM"/>
    </source>
</evidence>